<dbReference type="GO" id="GO:0050661">
    <property type="term" value="F:NADP binding"/>
    <property type="evidence" value="ECO:0007669"/>
    <property type="project" value="InterPro"/>
</dbReference>
<name>A0A167S3B2_9HYPO</name>
<dbReference type="AlphaFoldDB" id="A0A167S3B2"/>
<dbReference type="InterPro" id="IPR020946">
    <property type="entry name" value="Flavin_mOase-like"/>
</dbReference>
<evidence type="ECO:0000313" key="6">
    <source>
        <dbReference type="EMBL" id="OAA59188.1"/>
    </source>
</evidence>
<sequence length="582" mass="63676">MGSLDCDIPVHDVLIIGAGLSGVCALHHLRAGFPDWSIKCLERGPSVGGTWYWNAYPGARVDTESVSYSFSFDRGVLDEWTWKETFAAQPDILAYIQFVARKKDLLRDIQFNTRVRRAAWQETSGTWQLDDEAGGVYRTRFLVTCIGFLSSPTRPAIPGLDRFAGASFHTSQWPRDLTSSGGNGGGNNHVAEAFAGKRVGVIGTGASGIQTITALAKNVPALHSLHVFQRTANWSAPLRNAPISAAEMAQIRRDYDALFARCATTPGGFLHAPDPRSTADVTAAEREAVFEALYAQPGFAKWIGLFRDTYSDRDANALYSRFMADKIRARVHDAATAERLIPRDHGIGTRRIPLESGYFESYNLPHVHLVDLKATPLVEATPAGLVTADGTAYDLDVLIYATGFNAITGAFADIEWRGRDGRPLLGYSSEENGSVENGNTKEKDKGPSAVWIDHRPQTFLGTAVPDMPNLLMVMGPHQPFGNAARNIEHSVDLVARILRHCKDHGLTRVVPTDAAVRDWTAHVAACSEGSLINEIDSWMTGVNKNVRGRTERTVARYAGSAVEYRKRCQACQDAGWAGLEFS</sequence>
<feature type="region of interest" description="Disordered" evidence="5">
    <location>
        <begin position="425"/>
        <end position="447"/>
    </location>
</feature>
<organism evidence="6 7">
    <name type="scientific">Niveomyces insectorum RCEF 264</name>
    <dbReference type="NCBI Taxonomy" id="1081102"/>
    <lineage>
        <taxon>Eukaryota</taxon>
        <taxon>Fungi</taxon>
        <taxon>Dikarya</taxon>
        <taxon>Ascomycota</taxon>
        <taxon>Pezizomycotina</taxon>
        <taxon>Sordariomycetes</taxon>
        <taxon>Hypocreomycetidae</taxon>
        <taxon>Hypocreales</taxon>
        <taxon>Cordycipitaceae</taxon>
        <taxon>Niveomyces</taxon>
    </lineage>
</organism>
<accession>A0A167S3B2</accession>
<dbReference type="Proteomes" id="UP000076874">
    <property type="component" value="Unassembled WGS sequence"/>
</dbReference>
<proteinExistence type="predicted"/>
<keyword evidence="6" id="KW-0503">Monooxygenase</keyword>
<feature type="compositionally biased region" description="Polar residues" evidence="5">
    <location>
        <begin position="429"/>
        <end position="438"/>
    </location>
</feature>
<comment type="caution">
    <text evidence="6">The sequence shown here is derived from an EMBL/GenBank/DDBJ whole genome shotgun (WGS) entry which is preliminary data.</text>
</comment>
<evidence type="ECO:0000256" key="3">
    <source>
        <dbReference type="ARBA" id="ARBA00022857"/>
    </source>
</evidence>
<keyword evidence="3" id="KW-0521">NADP</keyword>
<gene>
    <name evidence="6" type="ORF">SPI_06390</name>
</gene>
<reference evidence="6 7" key="1">
    <citation type="journal article" date="2016" name="Genome Biol. Evol.">
        <title>Divergent and convergent evolution of fungal pathogenicity.</title>
        <authorList>
            <person name="Shang Y."/>
            <person name="Xiao G."/>
            <person name="Zheng P."/>
            <person name="Cen K."/>
            <person name="Zhan S."/>
            <person name="Wang C."/>
        </authorList>
    </citation>
    <scope>NUCLEOTIDE SEQUENCE [LARGE SCALE GENOMIC DNA]</scope>
    <source>
        <strain evidence="6 7">RCEF 264</strain>
    </source>
</reference>
<dbReference type="GO" id="GO:0050660">
    <property type="term" value="F:flavin adenine dinucleotide binding"/>
    <property type="evidence" value="ECO:0007669"/>
    <property type="project" value="InterPro"/>
</dbReference>
<keyword evidence="2" id="KW-0274">FAD</keyword>
<keyword evidence="1" id="KW-0285">Flavoprotein</keyword>
<dbReference type="InterPro" id="IPR036188">
    <property type="entry name" value="FAD/NAD-bd_sf"/>
</dbReference>
<dbReference type="OrthoDB" id="66881at2759"/>
<dbReference type="GO" id="GO:0004499">
    <property type="term" value="F:N,N-dimethylaniline monooxygenase activity"/>
    <property type="evidence" value="ECO:0007669"/>
    <property type="project" value="InterPro"/>
</dbReference>
<evidence type="ECO:0000256" key="4">
    <source>
        <dbReference type="ARBA" id="ARBA00023002"/>
    </source>
</evidence>
<dbReference type="Gene3D" id="3.50.50.60">
    <property type="entry name" value="FAD/NAD(P)-binding domain"/>
    <property type="match status" value="3"/>
</dbReference>
<keyword evidence="7" id="KW-1185">Reference proteome</keyword>
<dbReference type="PANTHER" id="PTHR43098">
    <property type="entry name" value="L-ORNITHINE N(5)-MONOOXYGENASE-RELATED"/>
    <property type="match status" value="1"/>
</dbReference>
<dbReference type="STRING" id="1081102.A0A167S3B2"/>
<dbReference type="PRINTS" id="PR00370">
    <property type="entry name" value="FMOXYGENASE"/>
</dbReference>
<dbReference type="PANTHER" id="PTHR43098:SF5">
    <property type="entry name" value="DUAL-FUNCTIONAL MONOOXYGENASE_METHYLTRANSFERASE PSOF"/>
    <property type="match status" value="1"/>
</dbReference>
<dbReference type="InterPro" id="IPR000960">
    <property type="entry name" value="Flavin_mOase"/>
</dbReference>
<dbReference type="Pfam" id="PF00743">
    <property type="entry name" value="FMO-like"/>
    <property type="match status" value="1"/>
</dbReference>
<evidence type="ECO:0000313" key="7">
    <source>
        <dbReference type="Proteomes" id="UP000076874"/>
    </source>
</evidence>
<evidence type="ECO:0000256" key="5">
    <source>
        <dbReference type="SAM" id="MobiDB-lite"/>
    </source>
</evidence>
<protein>
    <submittedName>
        <fullName evidence="6">Flavin monooxygenase-like protein</fullName>
    </submittedName>
</protein>
<evidence type="ECO:0000256" key="2">
    <source>
        <dbReference type="ARBA" id="ARBA00022827"/>
    </source>
</evidence>
<dbReference type="SUPFAM" id="SSF51905">
    <property type="entry name" value="FAD/NAD(P)-binding domain"/>
    <property type="match status" value="3"/>
</dbReference>
<dbReference type="InterPro" id="IPR050775">
    <property type="entry name" value="FAD-binding_Monooxygenases"/>
</dbReference>
<evidence type="ECO:0000256" key="1">
    <source>
        <dbReference type="ARBA" id="ARBA00022630"/>
    </source>
</evidence>
<dbReference type="EMBL" id="AZHD01000011">
    <property type="protein sequence ID" value="OAA59188.1"/>
    <property type="molecule type" value="Genomic_DNA"/>
</dbReference>
<keyword evidence="4" id="KW-0560">Oxidoreductase</keyword>